<feature type="compositionally biased region" description="Basic residues" evidence="1">
    <location>
        <begin position="26"/>
        <end position="35"/>
    </location>
</feature>
<dbReference type="AlphaFoldDB" id="A0A1R3IBB4"/>
<sequence>MGGLEASQSSEKRNQWPPLVGGGGGSRKRERKLRKEGKVWIIEQERAVEEGEGNGADTGTGRKELRW</sequence>
<feature type="region of interest" description="Disordered" evidence="1">
    <location>
        <begin position="47"/>
        <end position="67"/>
    </location>
</feature>
<proteinExistence type="predicted"/>
<reference evidence="3" key="1">
    <citation type="submission" date="2013-09" db="EMBL/GenBank/DDBJ databases">
        <title>Corchorus olitorius genome sequencing.</title>
        <authorList>
            <person name="Alam M."/>
            <person name="Haque M.S."/>
            <person name="Islam M.S."/>
            <person name="Emdad E.M."/>
            <person name="Islam M.M."/>
            <person name="Ahmed B."/>
            <person name="Halim A."/>
            <person name="Hossen Q.M.M."/>
            <person name="Hossain M.Z."/>
            <person name="Ahmed R."/>
            <person name="Khan M.M."/>
            <person name="Islam R."/>
            <person name="Rashid M.M."/>
            <person name="Khan S.A."/>
            <person name="Rahman M.S."/>
            <person name="Alam M."/>
            <person name="Yahiya A.S."/>
            <person name="Khan M.S."/>
            <person name="Azam M.S."/>
            <person name="Haque T."/>
            <person name="Lashkar M.Z.H."/>
            <person name="Akhand A.I."/>
            <person name="Morshed G."/>
            <person name="Roy S."/>
            <person name="Uddin K.S."/>
            <person name="Rabeya T."/>
            <person name="Hossain A.S."/>
            <person name="Chowdhury A."/>
            <person name="Snigdha A.R."/>
            <person name="Mortoza M.S."/>
            <person name="Matin S.A."/>
            <person name="Hoque S.M.E."/>
            <person name="Islam M.K."/>
            <person name="Roy D.K."/>
            <person name="Haider R."/>
            <person name="Moosa M.M."/>
            <person name="Elias S.M."/>
            <person name="Hasan A.M."/>
            <person name="Jahan S."/>
            <person name="Shafiuddin M."/>
            <person name="Mahmood N."/>
            <person name="Shommy N.S."/>
        </authorList>
    </citation>
    <scope>NUCLEOTIDE SEQUENCE [LARGE SCALE GENOMIC DNA]</scope>
    <source>
        <strain evidence="3">cv. O-4</strain>
    </source>
</reference>
<evidence type="ECO:0000313" key="2">
    <source>
        <dbReference type="EMBL" id="OMO79867.1"/>
    </source>
</evidence>
<protein>
    <submittedName>
        <fullName evidence="2">Uncharacterized protein</fullName>
    </submittedName>
</protein>
<evidence type="ECO:0000256" key="1">
    <source>
        <dbReference type="SAM" id="MobiDB-lite"/>
    </source>
</evidence>
<name>A0A1R3IBB4_9ROSI</name>
<dbReference type="EMBL" id="AWUE01018492">
    <property type="protein sequence ID" value="OMO79867.1"/>
    <property type="molecule type" value="Genomic_DNA"/>
</dbReference>
<evidence type="ECO:0000313" key="3">
    <source>
        <dbReference type="Proteomes" id="UP000187203"/>
    </source>
</evidence>
<feature type="region of interest" description="Disordered" evidence="1">
    <location>
        <begin position="1"/>
        <end position="35"/>
    </location>
</feature>
<accession>A0A1R3IBB4</accession>
<dbReference type="Proteomes" id="UP000187203">
    <property type="component" value="Unassembled WGS sequence"/>
</dbReference>
<comment type="caution">
    <text evidence="2">The sequence shown here is derived from an EMBL/GenBank/DDBJ whole genome shotgun (WGS) entry which is preliminary data.</text>
</comment>
<keyword evidence="3" id="KW-1185">Reference proteome</keyword>
<gene>
    <name evidence="2" type="ORF">COLO4_24307</name>
</gene>
<organism evidence="2 3">
    <name type="scientific">Corchorus olitorius</name>
    <dbReference type="NCBI Taxonomy" id="93759"/>
    <lineage>
        <taxon>Eukaryota</taxon>
        <taxon>Viridiplantae</taxon>
        <taxon>Streptophyta</taxon>
        <taxon>Embryophyta</taxon>
        <taxon>Tracheophyta</taxon>
        <taxon>Spermatophyta</taxon>
        <taxon>Magnoliopsida</taxon>
        <taxon>eudicotyledons</taxon>
        <taxon>Gunneridae</taxon>
        <taxon>Pentapetalae</taxon>
        <taxon>rosids</taxon>
        <taxon>malvids</taxon>
        <taxon>Malvales</taxon>
        <taxon>Malvaceae</taxon>
        <taxon>Grewioideae</taxon>
        <taxon>Apeibeae</taxon>
        <taxon>Corchorus</taxon>
    </lineage>
</organism>